<sequence>MGKLTTHVLDTAQGCPGEGIKIEVFRLDGEQRQLLKIVKTNDDGRCDAPILEGSELVKGNYEMVFHAGDYLMRQGLKAQEPSFLNIIPLRFGVNDVAQHYHVPLLLSPYAYSTYRGS</sequence>
<evidence type="ECO:0000259" key="11">
    <source>
        <dbReference type="Pfam" id="PF00576"/>
    </source>
</evidence>
<dbReference type="PROSITE" id="PS00768">
    <property type="entry name" value="TRANSTHYRETIN_1"/>
    <property type="match status" value="1"/>
</dbReference>
<dbReference type="InterPro" id="IPR014306">
    <property type="entry name" value="Hydroxyisourate_hydrolase"/>
</dbReference>
<comment type="caution">
    <text evidence="12">The sequence shown here is derived from an EMBL/GenBank/DDBJ whole genome shotgun (WGS) entry which is preliminary data.</text>
</comment>
<dbReference type="InterPro" id="IPR023416">
    <property type="entry name" value="Transthyretin/HIU_hydrolase_d"/>
</dbReference>
<dbReference type="EC" id="3.5.2.17" evidence="5 10"/>
<comment type="function">
    <text evidence="2">Catalyzes the hydrolysis of 5-hydroxyisourate (HIU) to 2-oxo-4-hydroxy-4-carboxy-5-ureidoimidazoline (OHCU).</text>
</comment>
<dbReference type="FunFam" id="2.60.40.180:FF:000005">
    <property type="entry name" value="5-hydroxyisourate hydrolase"/>
    <property type="match status" value="1"/>
</dbReference>
<dbReference type="PANTHER" id="PTHR10395:SF7">
    <property type="entry name" value="5-HYDROXYISOURATE HYDROLASE"/>
    <property type="match status" value="1"/>
</dbReference>
<dbReference type="EMBL" id="JACCGK010000030">
    <property type="protein sequence ID" value="NYT75157.1"/>
    <property type="molecule type" value="Genomic_DNA"/>
</dbReference>
<dbReference type="InterPro" id="IPR036817">
    <property type="entry name" value="Transthyretin/HIU_hydrolase_sf"/>
</dbReference>
<dbReference type="NCBIfam" id="TIGR02962">
    <property type="entry name" value="hdxy_isourate"/>
    <property type="match status" value="1"/>
</dbReference>
<dbReference type="Pfam" id="PF00576">
    <property type="entry name" value="Transthyretin"/>
    <property type="match status" value="1"/>
</dbReference>
<evidence type="ECO:0000256" key="5">
    <source>
        <dbReference type="ARBA" id="ARBA00012609"/>
    </source>
</evidence>
<evidence type="ECO:0000256" key="4">
    <source>
        <dbReference type="ARBA" id="ARBA00011881"/>
    </source>
</evidence>
<dbReference type="SUPFAM" id="SSF49472">
    <property type="entry name" value="Transthyretin (synonym: prealbumin)"/>
    <property type="match status" value="1"/>
</dbReference>
<evidence type="ECO:0000256" key="1">
    <source>
        <dbReference type="ARBA" id="ARBA00001043"/>
    </source>
</evidence>
<dbReference type="InterPro" id="IPR000895">
    <property type="entry name" value="Transthyretin/HIU_hydrolase"/>
</dbReference>
<evidence type="ECO:0000256" key="10">
    <source>
        <dbReference type="RuleBase" id="RU361270"/>
    </source>
</evidence>
<evidence type="ECO:0000256" key="9">
    <source>
        <dbReference type="PIRSR" id="PIRSR600895-51"/>
    </source>
</evidence>
<dbReference type="Gene3D" id="2.60.40.180">
    <property type="entry name" value="Transthyretin/hydroxyisourate hydrolase domain"/>
    <property type="match status" value="1"/>
</dbReference>
<evidence type="ECO:0000256" key="8">
    <source>
        <dbReference type="ARBA" id="ARBA00022801"/>
    </source>
</evidence>
<evidence type="ECO:0000256" key="3">
    <source>
        <dbReference type="ARBA" id="ARBA00009850"/>
    </source>
</evidence>
<comment type="catalytic activity">
    <reaction evidence="1 10">
        <text>5-hydroxyisourate + H2O = 5-hydroxy-2-oxo-4-ureido-2,5-dihydro-1H-imidazole-5-carboxylate + H(+)</text>
        <dbReference type="Rhea" id="RHEA:23736"/>
        <dbReference type="ChEBI" id="CHEBI:15377"/>
        <dbReference type="ChEBI" id="CHEBI:15378"/>
        <dbReference type="ChEBI" id="CHEBI:18072"/>
        <dbReference type="ChEBI" id="CHEBI:58639"/>
        <dbReference type="EC" id="3.5.2.17"/>
    </reaction>
</comment>
<evidence type="ECO:0000256" key="6">
    <source>
        <dbReference type="ARBA" id="ARBA00017539"/>
    </source>
</evidence>
<keyword evidence="13" id="KW-1185">Reference proteome</keyword>
<feature type="binding site" evidence="9">
    <location>
        <position position="45"/>
    </location>
    <ligand>
        <name>substrate</name>
    </ligand>
</feature>
<proteinExistence type="inferred from homology"/>
<dbReference type="RefSeq" id="WP_180096083.1">
    <property type="nucleotide sequence ID" value="NZ_CAXAZJ010000033.1"/>
</dbReference>
<keyword evidence="8 10" id="KW-0378">Hydrolase</keyword>
<organism evidence="12 13">
    <name type="scientific">Vreelandella sedimenti</name>
    <dbReference type="NCBI Taxonomy" id="2729618"/>
    <lineage>
        <taxon>Bacteria</taxon>
        <taxon>Pseudomonadati</taxon>
        <taxon>Pseudomonadota</taxon>
        <taxon>Gammaproteobacteria</taxon>
        <taxon>Oceanospirillales</taxon>
        <taxon>Halomonadaceae</taxon>
        <taxon>Vreelandella</taxon>
    </lineage>
</organism>
<dbReference type="Proteomes" id="UP000520876">
    <property type="component" value="Unassembled WGS sequence"/>
</dbReference>
<name>A0A7Z0SNT8_9GAMM</name>
<comment type="similarity">
    <text evidence="3 10">Belongs to the transthyretin family. 5-hydroxyisourate hydrolase subfamily.</text>
</comment>
<comment type="subunit">
    <text evidence="4 10">Homotetramer.</text>
</comment>
<dbReference type="GO" id="GO:0006144">
    <property type="term" value="P:purine nucleobase metabolic process"/>
    <property type="evidence" value="ECO:0007669"/>
    <property type="project" value="UniProtKB-KW"/>
</dbReference>
<reference evidence="12 13" key="1">
    <citation type="submission" date="2020-07" db="EMBL/GenBank/DDBJ databases">
        <title>Halomonas sp. QX-2 draft genome sequence.</title>
        <authorList>
            <person name="Qiu X."/>
        </authorList>
    </citation>
    <scope>NUCLEOTIDE SEQUENCE [LARGE SCALE GENOMIC DNA]</scope>
    <source>
        <strain evidence="12 13">QX-2</strain>
    </source>
</reference>
<evidence type="ECO:0000313" key="13">
    <source>
        <dbReference type="Proteomes" id="UP000520876"/>
    </source>
</evidence>
<evidence type="ECO:0000256" key="2">
    <source>
        <dbReference type="ARBA" id="ARBA00002704"/>
    </source>
</evidence>
<keyword evidence="7 10" id="KW-0659">Purine metabolism</keyword>
<protein>
    <recommendedName>
        <fullName evidence="6 10">5-hydroxyisourate hydrolase</fullName>
        <shortName evidence="10">HIU hydrolase</shortName>
        <shortName evidence="10">HIUHase</shortName>
        <ecNumber evidence="5 10">3.5.2.17</ecNumber>
    </recommendedName>
</protein>
<feature type="binding site" evidence="9">
    <location>
        <position position="7"/>
    </location>
    <ligand>
        <name>substrate</name>
    </ligand>
</feature>
<dbReference type="CDD" id="cd05822">
    <property type="entry name" value="TLP_HIUase"/>
    <property type="match status" value="1"/>
</dbReference>
<dbReference type="PANTHER" id="PTHR10395">
    <property type="entry name" value="URICASE AND TRANSTHYRETIN-RELATED"/>
    <property type="match status" value="1"/>
</dbReference>
<dbReference type="AlphaFoldDB" id="A0A7Z0SNT8"/>
<dbReference type="InterPro" id="IPR023418">
    <property type="entry name" value="Thyroxine_BS"/>
</dbReference>
<feature type="binding site" evidence="9">
    <location>
        <position position="114"/>
    </location>
    <ligand>
        <name>substrate</name>
    </ligand>
</feature>
<gene>
    <name evidence="12" type="primary">uraH</name>
    <name evidence="12" type="ORF">HZU72_22500</name>
</gene>
<evidence type="ECO:0000256" key="7">
    <source>
        <dbReference type="ARBA" id="ARBA00022631"/>
    </source>
</evidence>
<feature type="domain" description="Transthyretin/hydroxyisourate hydrolase" evidence="11">
    <location>
        <begin position="4"/>
        <end position="116"/>
    </location>
</feature>
<dbReference type="PRINTS" id="PR00189">
    <property type="entry name" value="TRNSTHYRETIN"/>
</dbReference>
<dbReference type="GO" id="GO:0033971">
    <property type="term" value="F:hydroxyisourate hydrolase activity"/>
    <property type="evidence" value="ECO:0007669"/>
    <property type="project" value="UniProtKB-EC"/>
</dbReference>
<accession>A0A7Z0SNT8</accession>
<evidence type="ECO:0000313" key="12">
    <source>
        <dbReference type="EMBL" id="NYT75157.1"/>
    </source>
</evidence>